<keyword evidence="3 6" id="KW-0812">Transmembrane</keyword>
<evidence type="ECO:0000256" key="4">
    <source>
        <dbReference type="ARBA" id="ARBA00022989"/>
    </source>
</evidence>
<proteinExistence type="predicted"/>
<feature type="transmembrane region" description="Helical" evidence="6">
    <location>
        <begin position="158"/>
        <end position="176"/>
    </location>
</feature>
<feature type="transmembrane region" description="Helical" evidence="6">
    <location>
        <begin position="125"/>
        <end position="146"/>
    </location>
</feature>
<dbReference type="Pfam" id="PF01943">
    <property type="entry name" value="Polysacc_synt"/>
    <property type="match status" value="1"/>
</dbReference>
<gene>
    <name evidence="7" type="ORF">AWB78_00742</name>
</gene>
<evidence type="ECO:0000256" key="1">
    <source>
        <dbReference type="ARBA" id="ARBA00004651"/>
    </source>
</evidence>
<sequence length="495" mass="53814">MVRNVAINFIGLILPTFVSLATVPAYIRLVGVERYGVISLVWTLIGYFSILDLGMSMAAQHQIAKAHAAGDADRRARVFWSAVWLNFATGVIGGLSIYFGAFLYTAYVAHSAPALQHEVYRALPWLALAIPIANVSWVFAGAINAMERFGVYNANQTVGTFLFQLLPLGAACFIAPNLQTVIAAAVVARLLAALLLARASFRLLGIRRVDWPQRRVAGGLFRFGGWMLVSSITTMLTDSLDRVLLGAHLGARFVTYYTVPQNLVTRLNMFPNAMVRTLFPRLSAIERGDAHSMVATSLQFLNGVFTPLALFAMLALEPFLHVWIGSDLAVASAPVGRILVIAVWLVGQASVTRILIQSQIDPATAARAGLCQLPFFVALLWYGIERFGPVGAASVVALRSLVDYTVLLWMSRVRAKPIALDMLAHLAFLIAGLVLAYLIDAVNHPVQTIAAALLLALANVEWSLLTRPAVRALASALTQKFIERIQSHLKARSDA</sequence>
<evidence type="ECO:0000313" key="7">
    <source>
        <dbReference type="EMBL" id="SAK46680.1"/>
    </source>
</evidence>
<dbReference type="PANTHER" id="PTHR30250:SF26">
    <property type="entry name" value="PSMA PROTEIN"/>
    <property type="match status" value="1"/>
</dbReference>
<keyword evidence="4 6" id="KW-1133">Transmembrane helix</keyword>
<evidence type="ECO:0000256" key="6">
    <source>
        <dbReference type="SAM" id="Phobius"/>
    </source>
</evidence>
<keyword evidence="5 6" id="KW-0472">Membrane</keyword>
<accession>A0A157ZMD2</accession>
<comment type="caution">
    <text evidence="7">The sequence shown here is derived from an EMBL/GenBank/DDBJ whole genome shotgun (WGS) entry which is preliminary data.</text>
</comment>
<dbReference type="AlphaFoldDB" id="A0A157ZMD2"/>
<keyword evidence="8" id="KW-1185">Reference proteome</keyword>
<dbReference type="Proteomes" id="UP000071859">
    <property type="component" value="Unassembled WGS sequence"/>
</dbReference>
<dbReference type="GO" id="GO:0005886">
    <property type="term" value="C:plasma membrane"/>
    <property type="evidence" value="ECO:0007669"/>
    <property type="project" value="UniProtKB-SubCell"/>
</dbReference>
<dbReference type="RefSeq" id="WP_374729443.1">
    <property type="nucleotide sequence ID" value="NZ_FCOX02000002.1"/>
</dbReference>
<protein>
    <submittedName>
        <fullName evidence="7">Lipopolysaccharide biosynthesis related membrane protein</fullName>
    </submittedName>
</protein>
<feature type="transmembrane region" description="Helical" evidence="6">
    <location>
        <begin position="35"/>
        <end position="57"/>
    </location>
</feature>
<feature type="transmembrane region" description="Helical" evidence="6">
    <location>
        <begin position="422"/>
        <end position="439"/>
    </location>
</feature>
<dbReference type="PANTHER" id="PTHR30250">
    <property type="entry name" value="PST FAMILY PREDICTED COLANIC ACID TRANSPORTER"/>
    <property type="match status" value="1"/>
</dbReference>
<feature type="transmembrane region" description="Helical" evidence="6">
    <location>
        <begin position="336"/>
        <end position="356"/>
    </location>
</feature>
<feature type="transmembrane region" description="Helical" evidence="6">
    <location>
        <begin position="78"/>
        <end position="105"/>
    </location>
</feature>
<reference evidence="7" key="1">
    <citation type="submission" date="2016-01" db="EMBL/GenBank/DDBJ databases">
        <authorList>
            <person name="Peeters C."/>
        </authorList>
    </citation>
    <scope>NUCLEOTIDE SEQUENCE</scope>
    <source>
        <strain evidence="7">LMG 29321</strain>
    </source>
</reference>
<keyword evidence="2" id="KW-1003">Cell membrane</keyword>
<evidence type="ECO:0000256" key="5">
    <source>
        <dbReference type="ARBA" id="ARBA00023136"/>
    </source>
</evidence>
<dbReference type="InterPro" id="IPR002797">
    <property type="entry name" value="Polysacc_synth"/>
</dbReference>
<feature type="transmembrane region" description="Helical" evidence="6">
    <location>
        <begin position="300"/>
        <end position="324"/>
    </location>
</feature>
<evidence type="ECO:0000313" key="8">
    <source>
        <dbReference type="Proteomes" id="UP000071859"/>
    </source>
</evidence>
<evidence type="ECO:0000256" key="2">
    <source>
        <dbReference type="ARBA" id="ARBA00022475"/>
    </source>
</evidence>
<organism evidence="7 8">
    <name type="scientific">Caballeronia calidae</name>
    <dbReference type="NCBI Taxonomy" id="1777139"/>
    <lineage>
        <taxon>Bacteria</taxon>
        <taxon>Pseudomonadati</taxon>
        <taxon>Pseudomonadota</taxon>
        <taxon>Betaproteobacteria</taxon>
        <taxon>Burkholderiales</taxon>
        <taxon>Burkholderiaceae</taxon>
        <taxon>Caballeronia</taxon>
    </lineage>
</organism>
<comment type="subcellular location">
    <subcellularLocation>
        <location evidence="1">Cell membrane</location>
        <topology evidence="1">Multi-pass membrane protein</topology>
    </subcellularLocation>
</comment>
<feature type="transmembrane region" description="Helical" evidence="6">
    <location>
        <begin position="7"/>
        <end position="29"/>
    </location>
</feature>
<feature type="transmembrane region" description="Helical" evidence="6">
    <location>
        <begin position="182"/>
        <end position="204"/>
    </location>
</feature>
<evidence type="ECO:0000256" key="3">
    <source>
        <dbReference type="ARBA" id="ARBA00022692"/>
    </source>
</evidence>
<dbReference type="InterPro" id="IPR050833">
    <property type="entry name" value="Poly_Biosynth_Transport"/>
</dbReference>
<name>A0A157ZMD2_9BURK</name>
<dbReference type="EMBL" id="FCOX02000002">
    <property type="protein sequence ID" value="SAK46680.1"/>
    <property type="molecule type" value="Genomic_DNA"/>
</dbReference>